<dbReference type="EMBL" id="JASPKZ010010265">
    <property type="protein sequence ID" value="KAJ9574744.1"/>
    <property type="molecule type" value="Genomic_DNA"/>
</dbReference>
<dbReference type="Proteomes" id="UP001233999">
    <property type="component" value="Unassembled WGS sequence"/>
</dbReference>
<organism evidence="2 3">
    <name type="scientific">Diploptera punctata</name>
    <name type="common">Pacific beetle cockroach</name>
    <dbReference type="NCBI Taxonomy" id="6984"/>
    <lineage>
        <taxon>Eukaryota</taxon>
        <taxon>Metazoa</taxon>
        <taxon>Ecdysozoa</taxon>
        <taxon>Arthropoda</taxon>
        <taxon>Hexapoda</taxon>
        <taxon>Insecta</taxon>
        <taxon>Pterygota</taxon>
        <taxon>Neoptera</taxon>
        <taxon>Polyneoptera</taxon>
        <taxon>Dictyoptera</taxon>
        <taxon>Blattodea</taxon>
        <taxon>Blaberoidea</taxon>
        <taxon>Blaberidae</taxon>
        <taxon>Diplopterinae</taxon>
        <taxon>Diploptera</taxon>
    </lineage>
</organism>
<gene>
    <name evidence="2" type="ORF">L9F63_008114</name>
</gene>
<evidence type="ECO:0000313" key="2">
    <source>
        <dbReference type="EMBL" id="KAJ9574744.1"/>
    </source>
</evidence>
<protein>
    <submittedName>
        <fullName evidence="2">Uncharacterized protein</fullName>
    </submittedName>
</protein>
<accession>A0AAD7Z615</accession>
<proteinExistence type="predicted"/>
<comment type="caution">
    <text evidence="2">The sequence shown here is derived from an EMBL/GenBank/DDBJ whole genome shotgun (WGS) entry which is preliminary data.</text>
</comment>
<feature type="non-terminal residue" evidence="2">
    <location>
        <position position="90"/>
    </location>
</feature>
<dbReference type="AlphaFoldDB" id="A0AAD7Z615"/>
<feature type="region of interest" description="Disordered" evidence="1">
    <location>
        <begin position="27"/>
        <end position="59"/>
    </location>
</feature>
<reference evidence="2" key="1">
    <citation type="journal article" date="2023" name="IScience">
        <title>Live-bearing cockroach genome reveals convergent evolutionary mechanisms linked to viviparity in insects and beyond.</title>
        <authorList>
            <person name="Fouks B."/>
            <person name="Harrison M.C."/>
            <person name="Mikhailova A.A."/>
            <person name="Marchal E."/>
            <person name="English S."/>
            <person name="Carruthers M."/>
            <person name="Jennings E.C."/>
            <person name="Chiamaka E.L."/>
            <person name="Frigard R.A."/>
            <person name="Pippel M."/>
            <person name="Attardo G.M."/>
            <person name="Benoit J.B."/>
            <person name="Bornberg-Bauer E."/>
            <person name="Tobe S.S."/>
        </authorList>
    </citation>
    <scope>NUCLEOTIDE SEQUENCE</scope>
    <source>
        <strain evidence="2">Stay&amp;Tobe</strain>
    </source>
</reference>
<evidence type="ECO:0000256" key="1">
    <source>
        <dbReference type="SAM" id="MobiDB-lite"/>
    </source>
</evidence>
<name>A0AAD7Z615_DIPPU</name>
<evidence type="ECO:0000313" key="3">
    <source>
        <dbReference type="Proteomes" id="UP001233999"/>
    </source>
</evidence>
<keyword evidence="3" id="KW-1185">Reference proteome</keyword>
<sequence>QYHGHCGLVAVATLCPATRAPGARRLVQSGESKFQREGETGVGSNPGTRTLRREDPSFGHQRHRFRHCHNGIISCSCRRGGHWTSVVNKR</sequence>
<feature type="non-terminal residue" evidence="2">
    <location>
        <position position="1"/>
    </location>
</feature>
<reference evidence="2" key="2">
    <citation type="submission" date="2023-05" db="EMBL/GenBank/DDBJ databases">
        <authorList>
            <person name="Fouks B."/>
        </authorList>
    </citation>
    <scope>NUCLEOTIDE SEQUENCE</scope>
    <source>
        <strain evidence="2">Stay&amp;Tobe</strain>
        <tissue evidence="2">Testes</tissue>
    </source>
</reference>